<reference evidence="3 4" key="1">
    <citation type="journal article" date="2019" name="Nat. Ecol. Evol.">
        <title>Megaphylogeny resolves global patterns of mushroom evolution.</title>
        <authorList>
            <person name="Varga T."/>
            <person name="Krizsan K."/>
            <person name="Foldi C."/>
            <person name="Dima B."/>
            <person name="Sanchez-Garcia M."/>
            <person name="Sanchez-Ramirez S."/>
            <person name="Szollosi G.J."/>
            <person name="Szarkandi J.G."/>
            <person name="Papp V."/>
            <person name="Albert L."/>
            <person name="Andreopoulos W."/>
            <person name="Angelini C."/>
            <person name="Antonin V."/>
            <person name="Barry K.W."/>
            <person name="Bougher N.L."/>
            <person name="Buchanan P."/>
            <person name="Buyck B."/>
            <person name="Bense V."/>
            <person name="Catcheside P."/>
            <person name="Chovatia M."/>
            <person name="Cooper J."/>
            <person name="Damon W."/>
            <person name="Desjardin D."/>
            <person name="Finy P."/>
            <person name="Geml J."/>
            <person name="Haridas S."/>
            <person name="Hughes K."/>
            <person name="Justo A."/>
            <person name="Karasinski D."/>
            <person name="Kautmanova I."/>
            <person name="Kiss B."/>
            <person name="Kocsube S."/>
            <person name="Kotiranta H."/>
            <person name="LaButti K.M."/>
            <person name="Lechner B.E."/>
            <person name="Liimatainen K."/>
            <person name="Lipzen A."/>
            <person name="Lukacs Z."/>
            <person name="Mihaltcheva S."/>
            <person name="Morgado L.N."/>
            <person name="Niskanen T."/>
            <person name="Noordeloos M.E."/>
            <person name="Ohm R.A."/>
            <person name="Ortiz-Santana B."/>
            <person name="Ovrebo C."/>
            <person name="Racz N."/>
            <person name="Riley R."/>
            <person name="Savchenko A."/>
            <person name="Shiryaev A."/>
            <person name="Soop K."/>
            <person name="Spirin V."/>
            <person name="Szebenyi C."/>
            <person name="Tomsovsky M."/>
            <person name="Tulloss R.E."/>
            <person name="Uehling J."/>
            <person name="Grigoriev I.V."/>
            <person name="Vagvolgyi C."/>
            <person name="Papp T."/>
            <person name="Martin F.M."/>
            <person name="Miettinen O."/>
            <person name="Hibbett D.S."/>
            <person name="Nagy L.G."/>
        </authorList>
    </citation>
    <scope>NUCLEOTIDE SEQUENCE [LARGE SCALE GENOMIC DNA]</scope>
    <source>
        <strain evidence="3 4">FP101781</strain>
    </source>
</reference>
<sequence length="244" mass="27712">MVVLNNEEPDIMQLWGMITQLGEQLSQNQAMSVSLYTTAGKIKNQSSNLQSGFVLRRFNTDKSQEEYDAALEHMSAGIAAENQGLLHDNKQLSSLIKEYEQTLETLMSTFRNRAQHVQERELSLIREFETKLLAREEENASTELQANATISNAITRLSYLFRQLLREHGGESLEPPSASDEAGVRDPWAVTSPAEHALDREIELERLQKENEELRRMPDAFQQRTGSVMMNSGFPSYQRIHSPG</sequence>
<gene>
    <name evidence="3" type="ORF">FA13DRAFT_1751031</name>
</gene>
<dbReference type="Proteomes" id="UP000298030">
    <property type="component" value="Unassembled WGS sequence"/>
</dbReference>
<evidence type="ECO:0000256" key="2">
    <source>
        <dbReference type="SAM" id="MobiDB-lite"/>
    </source>
</evidence>
<accession>A0A4Y7U001</accession>
<evidence type="ECO:0000313" key="4">
    <source>
        <dbReference type="Proteomes" id="UP000298030"/>
    </source>
</evidence>
<proteinExistence type="predicted"/>
<protein>
    <submittedName>
        <fullName evidence="3">Uncharacterized protein</fullName>
    </submittedName>
</protein>
<dbReference type="STRING" id="71717.A0A4Y7U001"/>
<name>A0A4Y7U001_COPMI</name>
<dbReference type="EMBL" id="QPFP01000001">
    <property type="protein sequence ID" value="TEB39750.1"/>
    <property type="molecule type" value="Genomic_DNA"/>
</dbReference>
<evidence type="ECO:0000313" key="3">
    <source>
        <dbReference type="EMBL" id="TEB39750.1"/>
    </source>
</evidence>
<keyword evidence="1" id="KW-0175">Coiled coil</keyword>
<dbReference type="AlphaFoldDB" id="A0A4Y7U001"/>
<keyword evidence="4" id="KW-1185">Reference proteome</keyword>
<dbReference type="OrthoDB" id="21214at2759"/>
<dbReference type="PANTHER" id="PTHR39472:SF1">
    <property type="entry name" value="EXPRESSED PROTEIN"/>
    <property type="match status" value="1"/>
</dbReference>
<organism evidence="3 4">
    <name type="scientific">Coprinellus micaceus</name>
    <name type="common">Glistening ink-cap mushroom</name>
    <name type="synonym">Coprinus micaceus</name>
    <dbReference type="NCBI Taxonomy" id="71717"/>
    <lineage>
        <taxon>Eukaryota</taxon>
        <taxon>Fungi</taxon>
        <taxon>Dikarya</taxon>
        <taxon>Basidiomycota</taxon>
        <taxon>Agaricomycotina</taxon>
        <taxon>Agaricomycetes</taxon>
        <taxon>Agaricomycetidae</taxon>
        <taxon>Agaricales</taxon>
        <taxon>Agaricineae</taxon>
        <taxon>Psathyrellaceae</taxon>
        <taxon>Coprinellus</taxon>
    </lineage>
</organism>
<dbReference type="PANTHER" id="PTHR39472">
    <property type="entry name" value="EXPRESSED PROTEIN"/>
    <property type="match status" value="1"/>
</dbReference>
<evidence type="ECO:0000256" key="1">
    <source>
        <dbReference type="SAM" id="Coils"/>
    </source>
</evidence>
<comment type="caution">
    <text evidence="3">The sequence shown here is derived from an EMBL/GenBank/DDBJ whole genome shotgun (WGS) entry which is preliminary data.</text>
</comment>
<feature type="region of interest" description="Disordered" evidence="2">
    <location>
        <begin position="214"/>
        <end position="244"/>
    </location>
</feature>
<feature type="compositionally biased region" description="Polar residues" evidence="2">
    <location>
        <begin position="222"/>
        <end position="235"/>
    </location>
</feature>
<feature type="coiled-coil region" evidence="1">
    <location>
        <begin position="82"/>
        <end position="109"/>
    </location>
</feature>